<evidence type="ECO:0000256" key="8">
    <source>
        <dbReference type="ARBA" id="ARBA00032596"/>
    </source>
</evidence>
<feature type="domain" description="Peptidase S9 prolyl oligopeptidase catalytic" evidence="11">
    <location>
        <begin position="469"/>
        <end position="674"/>
    </location>
</feature>
<comment type="similarity">
    <text evidence="1">Belongs to the peptidase S9C family.</text>
</comment>
<name>A0A437R544_9GAMM</name>
<dbReference type="EMBL" id="SACS01000001">
    <property type="protein sequence ID" value="RVU41862.1"/>
    <property type="molecule type" value="Genomic_DNA"/>
</dbReference>
<dbReference type="Pfam" id="PF07676">
    <property type="entry name" value="PD40"/>
    <property type="match status" value="4"/>
</dbReference>
<proteinExistence type="inferred from homology"/>
<reference evidence="12 13" key="1">
    <citation type="submission" date="2019-01" db="EMBL/GenBank/DDBJ databases">
        <authorList>
            <person name="Chen W.-M."/>
        </authorList>
    </citation>
    <scope>NUCLEOTIDE SEQUENCE [LARGE SCALE GENOMIC DNA]</scope>
    <source>
        <strain evidence="12 13">KYPC3</strain>
    </source>
</reference>
<keyword evidence="13" id="KW-1185">Reference proteome</keyword>
<evidence type="ECO:0000256" key="2">
    <source>
        <dbReference type="ARBA" id="ARBA00022670"/>
    </source>
</evidence>
<evidence type="ECO:0000256" key="1">
    <source>
        <dbReference type="ARBA" id="ARBA00010040"/>
    </source>
</evidence>
<evidence type="ECO:0000256" key="3">
    <source>
        <dbReference type="ARBA" id="ARBA00022729"/>
    </source>
</evidence>
<evidence type="ECO:0000313" key="13">
    <source>
        <dbReference type="Proteomes" id="UP000283077"/>
    </source>
</evidence>
<dbReference type="FunFam" id="3.40.50.1820:FF:000028">
    <property type="entry name" value="S9 family peptidase"/>
    <property type="match status" value="1"/>
</dbReference>
<dbReference type="Pfam" id="PF00326">
    <property type="entry name" value="Peptidase_S9"/>
    <property type="match status" value="1"/>
</dbReference>
<evidence type="ECO:0000256" key="6">
    <source>
        <dbReference type="ARBA" id="ARBA00022990"/>
    </source>
</evidence>
<evidence type="ECO:0000256" key="4">
    <source>
        <dbReference type="ARBA" id="ARBA00022801"/>
    </source>
</evidence>
<evidence type="ECO:0000313" key="12">
    <source>
        <dbReference type="EMBL" id="RVU41862.1"/>
    </source>
</evidence>
<evidence type="ECO:0000256" key="10">
    <source>
        <dbReference type="SAM" id="SignalP"/>
    </source>
</evidence>
<accession>A0A437R544</accession>
<feature type="signal peptide" evidence="10">
    <location>
        <begin position="1"/>
        <end position="19"/>
    </location>
</feature>
<dbReference type="PANTHER" id="PTHR42776">
    <property type="entry name" value="SERINE PEPTIDASE S9 FAMILY MEMBER"/>
    <property type="match status" value="1"/>
</dbReference>
<dbReference type="InterPro" id="IPR029058">
    <property type="entry name" value="AB_hydrolase_fold"/>
</dbReference>
<dbReference type="InterPro" id="IPR001375">
    <property type="entry name" value="Peptidase_S9_cat"/>
</dbReference>
<organism evidence="12 13">
    <name type="scientific">Rheinheimera riviphila</name>
    <dbReference type="NCBI Taxonomy" id="1834037"/>
    <lineage>
        <taxon>Bacteria</taxon>
        <taxon>Pseudomonadati</taxon>
        <taxon>Pseudomonadota</taxon>
        <taxon>Gammaproteobacteria</taxon>
        <taxon>Chromatiales</taxon>
        <taxon>Chromatiaceae</taxon>
        <taxon>Rheinheimera</taxon>
    </lineage>
</organism>
<keyword evidence="3 10" id="KW-0732">Signal</keyword>
<comment type="function">
    <text evidence="9">This enzyme catalyzes the hydrolysis of the N-terminal peptide bond of an N-acetylated peptide to generate an N-acetylated amino acid and a peptide with a free N-terminus. It preferentially cleaves off Ac-Ala, Ac-Met and Ac-Ser. Also, involved in the degradation of oxidized and glycated proteins.</text>
</comment>
<dbReference type="AlphaFoldDB" id="A0A437R544"/>
<evidence type="ECO:0000256" key="9">
    <source>
        <dbReference type="ARBA" id="ARBA00045885"/>
    </source>
</evidence>
<dbReference type="InterPro" id="IPR002471">
    <property type="entry name" value="Pept_S9_AS"/>
</dbReference>
<dbReference type="RefSeq" id="WP_127697246.1">
    <property type="nucleotide sequence ID" value="NZ_SACS01000001.1"/>
</dbReference>
<keyword evidence="2" id="KW-0645">Protease</keyword>
<evidence type="ECO:0000259" key="11">
    <source>
        <dbReference type="Pfam" id="PF00326"/>
    </source>
</evidence>
<dbReference type="Gene3D" id="3.40.50.1820">
    <property type="entry name" value="alpha/beta hydrolase"/>
    <property type="match status" value="1"/>
</dbReference>
<protein>
    <recommendedName>
        <fullName evidence="8">Acyl-peptide hydrolase</fullName>
    </recommendedName>
    <alternativeName>
        <fullName evidence="7">Acylaminoacyl-peptidase</fullName>
    </alternativeName>
</protein>
<gene>
    <name evidence="12" type="ORF">EOE67_01300</name>
</gene>
<sequence length="678" mass="74884">MKFTSTISILALFTTATIAAPTPLTAEKVWQVARPSGLTVSPDGQRAIFSLTKFDLTTDKGNADLQLLELGSGKMTALTSHADNDTQPAWSPDGRQVAFLSKRGADQNQLMLINVFGGEAKALTDLPVAVTAPTWFNDGKKILFVAEVPKDFDGDFNKLKTRLEAEKKQKTTAKISENRVYRFWDHFLDEGSFPQFFSLDVASGDIRQLSAGFNKIMNLQGNPQFDLSPDNKTIAVSANSSEPPYNRLNQDIYLLSTDGSGQADNITSANQADDSNPVFSSDGKTLVYGAQKRLDFNNDNVKLTHFDLTKKTATVLAANVDLSPTDWYFSKDGSMLYFTADDKAKQSLFSVPTQGGAVKQVLRQGSNEQFQLAGPQQFVLVQHSMSQMPEIFLLDNKSRTLKQISQLNTALQQQTSWGKVEEVSFAGSDGKPVQMFITYPPDFDTNKRWPLLNVLHGGPHSYSGDNFGYRWNSQVFAAAGYVVIQPNFHGSSSFGEAFTASIHGDHATKPFYDSEAAVDYMVSRGFIDESRMAAAGGSYGGYLVNWVAGHSSKYKTLISHAGVYNLMGQFSSDITQNRSEAYGGSPWQNTASMQSMNPAMFADKFQTPMLVLHGELDYRVPVTQGLELYGVLKGKGVEARLVYFPNENHWILKPNNSLLWYREFTGWLERYIGKGATP</sequence>
<dbReference type="Proteomes" id="UP000283077">
    <property type="component" value="Unassembled WGS sequence"/>
</dbReference>
<keyword evidence="4" id="KW-0378">Hydrolase</keyword>
<evidence type="ECO:0000256" key="5">
    <source>
        <dbReference type="ARBA" id="ARBA00022825"/>
    </source>
</evidence>
<dbReference type="Gene3D" id="2.120.10.30">
    <property type="entry name" value="TolB, C-terminal domain"/>
    <property type="match status" value="2"/>
</dbReference>
<dbReference type="InterPro" id="IPR011659">
    <property type="entry name" value="WD40"/>
</dbReference>
<evidence type="ECO:0000256" key="7">
    <source>
        <dbReference type="ARBA" id="ARBA00032284"/>
    </source>
</evidence>
<keyword evidence="6" id="KW-0007">Acetylation</keyword>
<dbReference type="SUPFAM" id="SSF53474">
    <property type="entry name" value="alpha/beta-Hydrolases"/>
    <property type="match status" value="1"/>
</dbReference>
<dbReference type="OrthoDB" id="5800347at2"/>
<comment type="caution">
    <text evidence="12">The sequence shown here is derived from an EMBL/GenBank/DDBJ whole genome shotgun (WGS) entry which is preliminary data.</text>
</comment>
<feature type="chain" id="PRO_5019235680" description="Acyl-peptide hydrolase" evidence="10">
    <location>
        <begin position="20"/>
        <end position="678"/>
    </location>
</feature>
<keyword evidence="5" id="KW-0720">Serine protease</keyword>
<dbReference type="PROSITE" id="PS00708">
    <property type="entry name" value="PRO_ENDOPEP_SER"/>
    <property type="match status" value="1"/>
</dbReference>
<dbReference type="PANTHER" id="PTHR42776:SF13">
    <property type="entry name" value="DIPEPTIDYL-PEPTIDASE 5"/>
    <property type="match status" value="1"/>
</dbReference>
<dbReference type="GO" id="GO:0004252">
    <property type="term" value="F:serine-type endopeptidase activity"/>
    <property type="evidence" value="ECO:0007669"/>
    <property type="project" value="InterPro"/>
</dbReference>
<dbReference type="InterPro" id="IPR011042">
    <property type="entry name" value="6-blade_b-propeller_TolB-like"/>
</dbReference>
<dbReference type="SUPFAM" id="SSF82171">
    <property type="entry name" value="DPP6 N-terminal domain-like"/>
    <property type="match status" value="1"/>
</dbReference>
<dbReference type="GO" id="GO:0006508">
    <property type="term" value="P:proteolysis"/>
    <property type="evidence" value="ECO:0007669"/>
    <property type="project" value="UniProtKB-KW"/>
</dbReference>